<sequence length="174" mass="18538">MTRTPRRHGWQRLLAGLGMGALFAAIAVVVGLSTGRPVQTLSLMGSSLVLECQPAAALAVVLGYPRAFGAAVAFFTNLAPLFIIAVGLDLIVAHWPWAARQVERAHRRAGWVARYGPLMFVPLCPVLGAYACVAIGRGLGFRLASTLSATIAGMVWSVMVIVYGGHWVVHLLVH</sequence>
<gene>
    <name evidence="2" type="ORF">HIJ39_11765</name>
</gene>
<proteinExistence type="predicted"/>
<accession>A0A7Y0L5U0</accession>
<evidence type="ECO:0000313" key="2">
    <source>
        <dbReference type="EMBL" id="NMP23025.1"/>
    </source>
</evidence>
<evidence type="ECO:0000313" key="3">
    <source>
        <dbReference type="Proteomes" id="UP000533476"/>
    </source>
</evidence>
<dbReference type="AlphaFoldDB" id="A0A7Y0L5U0"/>
<organism evidence="2 3">
    <name type="scientific">Sulfobacillus harzensis</name>
    <dbReference type="NCBI Taxonomy" id="2729629"/>
    <lineage>
        <taxon>Bacteria</taxon>
        <taxon>Bacillati</taxon>
        <taxon>Bacillota</taxon>
        <taxon>Clostridia</taxon>
        <taxon>Eubacteriales</taxon>
        <taxon>Clostridiales Family XVII. Incertae Sedis</taxon>
        <taxon>Sulfobacillus</taxon>
    </lineage>
</organism>
<feature type="transmembrane region" description="Helical" evidence="1">
    <location>
        <begin position="147"/>
        <end position="169"/>
    </location>
</feature>
<keyword evidence="3" id="KW-1185">Reference proteome</keyword>
<keyword evidence="1" id="KW-1133">Transmembrane helix</keyword>
<name>A0A7Y0L5U0_9FIRM</name>
<reference evidence="2 3" key="1">
    <citation type="submission" date="2020-04" db="EMBL/GenBank/DDBJ databases">
        <authorList>
            <person name="Zhang R."/>
            <person name="Schippers A."/>
        </authorList>
    </citation>
    <scope>NUCLEOTIDE SEQUENCE [LARGE SCALE GENOMIC DNA]</scope>
    <source>
        <strain evidence="2 3">DSM 109850</strain>
    </source>
</reference>
<evidence type="ECO:0000256" key="1">
    <source>
        <dbReference type="SAM" id="Phobius"/>
    </source>
</evidence>
<keyword evidence="1" id="KW-0472">Membrane</keyword>
<comment type="caution">
    <text evidence="2">The sequence shown here is derived from an EMBL/GenBank/DDBJ whole genome shotgun (WGS) entry which is preliminary data.</text>
</comment>
<feature type="transmembrane region" description="Helical" evidence="1">
    <location>
        <begin position="12"/>
        <end position="32"/>
    </location>
</feature>
<dbReference type="EMBL" id="JABBVZ010000037">
    <property type="protein sequence ID" value="NMP23025.1"/>
    <property type="molecule type" value="Genomic_DNA"/>
</dbReference>
<protein>
    <recommendedName>
        <fullName evidence="4">Small multi-drug export protein</fullName>
    </recommendedName>
</protein>
<feature type="transmembrane region" description="Helical" evidence="1">
    <location>
        <begin position="115"/>
        <end position="135"/>
    </location>
</feature>
<keyword evidence="1" id="KW-0812">Transmembrane</keyword>
<feature type="transmembrane region" description="Helical" evidence="1">
    <location>
        <begin position="71"/>
        <end position="95"/>
    </location>
</feature>
<dbReference type="Proteomes" id="UP000533476">
    <property type="component" value="Unassembled WGS sequence"/>
</dbReference>
<dbReference type="RefSeq" id="WP_169099907.1">
    <property type="nucleotide sequence ID" value="NZ_JABBVZ010000037.1"/>
</dbReference>
<evidence type="ECO:0008006" key="4">
    <source>
        <dbReference type="Google" id="ProtNLM"/>
    </source>
</evidence>